<name>A0AAD9PWP2_ACRCE</name>
<evidence type="ECO:0000313" key="3">
    <source>
        <dbReference type="Proteomes" id="UP001249851"/>
    </source>
</evidence>
<sequence length="237" mass="26366">MFLKSDSTTDCSTQEFQKSVTVAYCSDFYITLLPTAALVIFWTRYNTLKRSADQANNESTYSQHSRPEVFDVLRFLFQNYSISTGCWEFAEMARKVILASGIILIGGFCGMLSTYKKPIEDTSENSFMVHAVAVKFVNPIEIGAVGRISTGVVSQLADAYLHHVTFNILVFGAYVLTIGILLDKQDNMPFTVITLLRTFSCCLALLLPLIDLQQEIRGMTGKTIVKQQLKAASVDVP</sequence>
<protein>
    <submittedName>
        <fullName evidence="2">Uncharacterized protein</fullName>
    </submittedName>
</protein>
<feature type="transmembrane region" description="Helical" evidence="1">
    <location>
        <begin position="188"/>
        <end position="210"/>
    </location>
</feature>
<feature type="transmembrane region" description="Helical" evidence="1">
    <location>
        <begin position="20"/>
        <end position="42"/>
    </location>
</feature>
<feature type="transmembrane region" description="Helical" evidence="1">
    <location>
        <begin position="160"/>
        <end position="182"/>
    </location>
</feature>
<dbReference type="AlphaFoldDB" id="A0AAD9PWP2"/>
<evidence type="ECO:0000313" key="2">
    <source>
        <dbReference type="EMBL" id="KAK2550363.1"/>
    </source>
</evidence>
<evidence type="ECO:0000256" key="1">
    <source>
        <dbReference type="SAM" id="Phobius"/>
    </source>
</evidence>
<keyword evidence="1" id="KW-0812">Transmembrane</keyword>
<dbReference type="EMBL" id="JARQWQ010000112">
    <property type="protein sequence ID" value="KAK2550363.1"/>
    <property type="molecule type" value="Genomic_DNA"/>
</dbReference>
<proteinExistence type="predicted"/>
<organism evidence="2 3">
    <name type="scientific">Acropora cervicornis</name>
    <name type="common">Staghorn coral</name>
    <dbReference type="NCBI Taxonomy" id="6130"/>
    <lineage>
        <taxon>Eukaryota</taxon>
        <taxon>Metazoa</taxon>
        <taxon>Cnidaria</taxon>
        <taxon>Anthozoa</taxon>
        <taxon>Hexacorallia</taxon>
        <taxon>Scleractinia</taxon>
        <taxon>Astrocoeniina</taxon>
        <taxon>Acroporidae</taxon>
        <taxon>Acropora</taxon>
    </lineage>
</organism>
<accession>A0AAD9PWP2</accession>
<keyword evidence="3" id="KW-1185">Reference proteome</keyword>
<reference evidence="2" key="1">
    <citation type="journal article" date="2023" name="G3 (Bethesda)">
        <title>Whole genome assembly and annotation of the endangered Caribbean coral Acropora cervicornis.</title>
        <authorList>
            <person name="Selwyn J.D."/>
            <person name="Vollmer S.V."/>
        </authorList>
    </citation>
    <scope>NUCLEOTIDE SEQUENCE</scope>
    <source>
        <strain evidence="2">K2</strain>
    </source>
</reference>
<keyword evidence="1" id="KW-0472">Membrane</keyword>
<feature type="transmembrane region" description="Helical" evidence="1">
    <location>
        <begin position="96"/>
        <end position="115"/>
    </location>
</feature>
<gene>
    <name evidence="2" type="ORF">P5673_029065</name>
</gene>
<dbReference type="Proteomes" id="UP001249851">
    <property type="component" value="Unassembled WGS sequence"/>
</dbReference>
<reference evidence="2" key="2">
    <citation type="journal article" date="2023" name="Science">
        <title>Genomic signatures of disease resistance in endangered staghorn corals.</title>
        <authorList>
            <person name="Vollmer S.V."/>
            <person name="Selwyn J.D."/>
            <person name="Despard B.A."/>
            <person name="Roesel C.L."/>
        </authorList>
    </citation>
    <scope>NUCLEOTIDE SEQUENCE</scope>
    <source>
        <strain evidence="2">K2</strain>
    </source>
</reference>
<keyword evidence="1" id="KW-1133">Transmembrane helix</keyword>
<comment type="caution">
    <text evidence="2">The sequence shown here is derived from an EMBL/GenBank/DDBJ whole genome shotgun (WGS) entry which is preliminary data.</text>
</comment>